<sequence>MDANINSSEQTITSLPEKTNVTPPKVFHSKSNIEEDETSNINANLFNKDVNVYIGDGSSITIIDTFVVPPAPPISHAKKSTITLTSTPVVLPTYQVVMNETVRSLFSSQSIEAEKTVNGEEEDENDVMIGFQDLELNSYENDVPDNAIMSGSHMLVGLRLNTC</sequence>
<name>A0AAU9MIF9_9ASTR</name>
<evidence type="ECO:0000313" key="2">
    <source>
        <dbReference type="EMBL" id="CAH1427689.1"/>
    </source>
</evidence>
<feature type="region of interest" description="Disordered" evidence="1">
    <location>
        <begin position="1"/>
        <end position="25"/>
    </location>
</feature>
<proteinExistence type="predicted"/>
<feature type="compositionally biased region" description="Polar residues" evidence="1">
    <location>
        <begin position="1"/>
        <end position="22"/>
    </location>
</feature>
<dbReference type="AlphaFoldDB" id="A0AAU9MIF9"/>
<comment type="caution">
    <text evidence="2">The sequence shown here is derived from an EMBL/GenBank/DDBJ whole genome shotgun (WGS) entry which is preliminary data.</text>
</comment>
<gene>
    <name evidence="2" type="ORF">LVIROSA_LOCUS14676</name>
</gene>
<evidence type="ECO:0000256" key="1">
    <source>
        <dbReference type="SAM" id="MobiDB-lite"/>
    </source>
</evidence>
<keyword evidence="3" id="KW-1185">Reference proteome</keyword>
<accession>A0AAU9MIF9</accession>
<organism evidence="2 3">
    <name type="scientific">Lactuca virosa</name>
    <dbReference type="NCBI Taxonomy" id="75947"/>
    <lineage>
        <taxon>Eukaryota</taxon>
        <taxon>Viridiplantae</taxon>
        <taxon>Streptophyta</taxon>
        <taxon>Embryophyta</taxon>
        <taxon>Tracheophyta</taxon>
        <taxon>Spermatophyta</taxon>
        <taxon>Magnoliopsida</taxon>
        <taxon>eudicotyledons</taxon>
        <taxon>Gunneridae</taxon>
        <taxon>Pentapetalae</taxon>
        <taxon>asterids</taxon>
        <taxon>campanulids</taxon>
        <taxon>Asterales</taxon>
        <taxon>Asteraceae</taxon>
        <taxon>Cichorioideae</taxon>
        <taxon>Cichorieae</taxon>
        <taxon>Lactucinae</taxon>
        <taxon>Lactuca</taxon>
    </lineage>
</organism>
<protein>
    <submittedName>
        <fullName evidence="2">Uncharacterized protein</fullName>
    </submittedName>
</protein>
<dbReference type="Proteomes" id="UP001157418">
    <property type="component" value="Unassembled WGS sequence"/>
</dbReference>
<dbReference type="EMBL" id="CAKMRJ010002223">
    <property type="protein sequence ID" value="CAH1427689.1"/>
    <property type="molecule type" value="Genomic_DNA"/>
</dbReference>
<reference evidence="2 3" key="1">
    <citation type="submission" date="2022-01" db="EMBL/GenBank/DDBJ databases">
        <authorList>
            <person name="Xiong W."/>
            <person name="Schranz E."/>
        </authorList>
    </citation>
    <scope>NUCLEOTIDE SEQUENCE [LARGE SCALE GENOMIC DNA]</scope>
</reference>
<evidence type="ECO:0000313" key="3">
    <source>
        <dbReference type="Proteomes" id="UP001157418"/>
    </source>
</evidence>